<reference evidence="2 3" key="1">
    <citation type="submission" date="2020-08" db="EMBL/GenBank/DDBJ databases">
        <title>The Agave Microbiome: Exploring the role of microbial communities in plant adaptations to desert environments.</title>
        <authorList>
            <person name="Partida-Martinez L.P."/>
        </authorList>
    </citation>
    <scope>NUCLEOTIDE SEQUENCE [LARGE SCALE GENOMIC DNA]</scope>
    <source>
        <strain evidence="2 3">RAS26</strain>
    </source>
</reference>
<proteinExistence type="predicted"/>
<dbReference type="EMBL" id="JACHVX010000003">
    <property type="protein sequence ID" value="MBB2923282.1"/>
    <property type="molecule type" value="Genomic_DNA"/>
</dbReference>
<evidence type="ECO:0000313" key="2">
    <source>
        <dbReference type="EMBL" id="MBB2923282.1"/>
    </source>
</evidence>
<evidence type="ECO:0000313" key="3">
    <source>
        <dbReference type="Proteomes" id="UP000518206"/>
    </source>
</evidence>
<sequence length="131" mass="13969">MPQDSRQIVLSDGVRFAVPADAESRPVTGVDSEFGHLVGAGYEMTYDYGGFPEDLGARSGDPGYESSRRPVSGATGTQVHFVLPESPLPEVHMLQVEHRGRTLSLSVSCRDPELCASLAEDLFGSVDLGSS</sequence>
<reference evidence="2 3" key="2">
    <citation type="submission" date="2020-08" db="EMBL/GenBank/DDBJ databases">
        <authorList>
            <person name="Partida-Martinez L."/>
            <person name="Huntemann M."/>
            <person name="Clum A."/>
            <person name="Wang J."/>
            <person name="Palaniappan K."/>
            <person name="Ritter S."/>
            <person name="Chen I.-M."/>
            <person name="Stamatis D."/>
            <person name="Reddy T."/>
            <person name="O'Malley R."/>
            <person name="Daum C."/>
            <person name="Shapiro N."/>
            <person name="Ivanova N."/>
            <person name="Kyrpides N."/>
            <person name="Woyke T."/>
        </authorList>
    </citation>
    <scope>NUCLEOTIDE SEQUENCE [LARGE SCALE GENOMIC DNA]</scope>
    <source>
        <strain evidence="2 3">RAS26</strain>
    </source>
</reference>
<feature type="region of interest" description="Disordered" evidence="1">
    <location>
        <begin position="53"/>
        <end position="73"/>
    </location>
</feature>
<evidence type="ECO:0000256" key="1">
    <source>
        <dbReference type="SAM" id="MobiDB-lite"/>
    </source>
</evidence>
<dbReference type="AlphaFoldDB" id="A0A7W4UFP9"/>
<dbReference type="Proteomes" id="UP000518206">
    <property type="component" value="Unassembled WGS sequence"/>
</dbReference>
<protein>
    <submittedName>
        <fullName evidence="2">Uncharacterized protein</fullName>
    </submittedName>
</protein>
<gene>
    <name evidence="2" type="ORF">FHR80_002207</name>
</gene>
<accession>A0A7W4UFP9</accession>
<dbReference type="RefSeq" id="WP_183296150.1">
    <property type="nucleotide sequence ID" value="NZ_JACHVX010000003.1"/>
</dbReference>
<comment type="caution">
    <text evidence="2">The sequence shown here is derived from an EMBL/GenBank/DDBJ whole genome shotgun (WGS) entry which is preliminary data.</text>
</comment>
<name>A0A7W4UFP9_9CELL</name>
<organism evidence="2 3">
    <name type="scientific">Cellulomonas cellasea</name>
    <dbReference type="NCBI Taxonomy" id="43670"/>
    <lineage>
        <taxon>Bacteria</taxon>
        <taxon>Bacillati</taxon>
        <taxon>Actinomycetota</taxon>
        <taxon>Actinomycetes</taxon>
        <taxon>Micrococcales</taxon>
        <taxon>Cellulomonadaceae</taxon>
        <taxon>Cellulomonas</taxon>
    </lineage>
</organism>